<dbReference type="Pfam" id="PF00295">
    <property type="entry name" value="Glyco_hydro_28"/>
    <property type="match status" value="1"/>
</dbReference>
<evidence type="ECO:0000313" key="16">
    <source>
        <dbReference type="Proteomes" id="UP000799757"/>
    </source>
</evidence>
<dbReference type="AlphaFoldDB" id="A0A6A6XWS0"/>
<evidence type="ECO:0000256" key="9">
    <source>
        <dbReference type="ARBA" id="ARBA00023295"/>
    </source>
</evidence>
<dbReference type="PANTHER" id="PTHR31736:SF9">
    <property type="entry name" value="ENDO-XYLOGALACTURONAN HYDROLASE A-RELATED"/>
    <property type="match status" value="1"/>
</dbReference>
<evidence type="ECO:0000256" key="12">
    <source>
        <dbReference type="ARBA" id="ARBA00037278"/>
    </source>
</evidence>
<dbReference type="Gene3D" id="2.160.20.10">
    <property type="entry name" value="Single-stranded right-handed beta-helix, Pectin lyase-like"/>
    <property type="match status" value="1"/>
</dbReference>
<protein>
    <submittedName>
        <fullName evidence="15">Glycoside hydrolase family 28 protein</fullName>
    </submittedName>
</protein>
<keyword evidence="11" id="KW-0624">Polysaccharide degradation</keyword>
<keyword evidence="4 14" id="KW-0732">Signal</keyword>
<dbReference type="OrthoDB" id="187139at2759"/>
<dbReference type="Proteomes" id="UP000799757">
    <property type="component" value="Unassembled WGS sequence"/>
</dbReference>
<dbReference type="InterPro" id="IPR000743">
    <property type="entry name" value="Glyco_hydro_28"/>
</dbReference>
<keyword evidence="5" id="KW-0677">Repeat</keyword>
<reference evidence="15" key="1">
    <citation type="journal article" date="2020" name="Stud. Mycol.">
        <title>101 Dothideomycetes genomes: a test case for predicting lifestyles and emergence of pathogens.</title>
        <authorList>
            <person name="Haridas S."/>
            <person name="Albert R."/>
            <person name="Binder M."/>
            <person name="Bloem J."/>
            <person name="Labutti K."/>
            <person name="Salamov A."/>
            <person name="Andreopoulos B."/>
            <person name="Baker S."/>
            <person name="Barry K."/>
            <person name="Bills G."/>
            <person name="Bluhm B."/>
            <person name="Cannon C."/>
            <person name="Castanera R."/>
            <person name="Culley D."/>
            <person name="Daum C."/>
            <person name="Ezra D."/>
            <person name="Gonzalez J."/>
            <person name="Henrissat B."/>
            <person name="Kuo A."/>
            <person name="Liang C."/>
            <person name="Lipzen A."/>
            <person name="Lutzoni F."/>
            <person name="Magnuson J."/>
            <person name="Mondo S."/>
            <person name="Nolan M."/>
            <person name="Ohm R."/>
            <person name="Pangilinan J."/>
            <person name="Park H.-J."/>
            <person name="Ramirez L."/>
            <person name="Alfaro M."/>
            <person name="Sun H."/>
            <person name="Tritt A."/>
            <person name="Yoshinaga Y."/>
            <person name="Zwiers L.-H."/>
            <person name="Turgeon B."/>
            <person name="Goodwin S."/>
            <person name="Spatafora J."/>
            <person name="Crous P."/>
            <person name="Grigoriev I."/>
        </authorList>
    </citation>
    <scope>NUCLEOTIDE SEQUENCE</scope>
    <source>
        <strain evidence="15">CBS 109.77</strain>
    </source>
</reference>
<dbReference type="InterPro" id="IPR011050">
    <property type="entry name" value="Pectin_lyase_fold/virulence"/>
</dbReference>
<keyword evidence="16" id="KW-1185">Reference proteome</keyword>
<evidence type="ECO:0000256" key="3">
    <source>
        <dbReference type="ARBA" id="ARBA00022525"/>
    </source>
</evidence>
<sequence length="410" mass="44307">MHWLTISFALAFGLLTAASPATGTKRAICTPFAEGWEMIDDSIAINKAIVDCGNGGTIVLPADQIYSIRSQLDFTPCKNCDFQLEGQFLISRDEWTYWNSVGSIIKVAGVNGAKIRSLTGKGFIDGNAIDYYYRERWQFIAPAGPHFLHVTNGSSNILVDNLTIKNVPMRFFRADGNSTKLTYSRLSLSVIEQWGGAPSSESETFGFEMGDVSNVVIDTVSMNFLARGPKRGGPPGGGIGVCAAFDKGTNGVTVKNILCQKSWGGVGVMVGTSSQSALYENDGRPNTPQVSNGRGVSNIHVSNLTFDGGWATGYMNMLELEPERISNITWDGVTVLGGDAAVGDRCYLRCHCQTGHYAQCAKSDWKVAFENIRFENFKGAIGSRPGAGWGCATNQTLCDIQFNGWTSNTT</sequence>
<evidence type="ECO:0000256" key="8">
    <source>
        <dbReference type="ARBA" id="ARBA00023277"/>
    </source>
</evidence>
<evidence type="ECO:0000256" key="14">
    <source>
        <dbReference type="SAM" id="SignalP"/>
    </source>
</evidence>
<proteinExistence type="inferred from homology"/>
<evidence type="ECO:0000256" key="11">
    <source>
        <dbReference type="ARBA" id="ARBA00023326"/>
    </source>
</evidence>
<dbReference type="GO" id="GO:0005576">
    <property type="term" value="C:extracellular region"/>
    <property type="evidence" value="ECO:0007669"/>
    <property type="project" value="UniProtKB-SubCell"/>
</dbReference>
<evidence type="ECO:0000256" key="4">
    <source>
        <dbReference type="ARBA" id="ARBA00022729"/>
    </source>
</evidence>
<evidence type="ECO:0000256" key="1">
    <source>
        <dbReference type="ARBA" id="ARBA00004613"/>
    </source>
</evidence>
<comment type="subcellular location">
    <subcellularLocation>
        <location evidence="1">Secreted</location>
    </subcellularLocation>
</comment>
<comment type="function">
    <text evidence="12">Pectinolytic enzyme involved in the degradation of xylogalacturonan (xga), a galacturonan backbone heavily substituted with xylose, and which is one important component of the hairy regions of pectin. Activity requires a galacturonic acid backbone substituted with xylose.</text>
</comment>
<comment type="similarity">
    <text evidence="2 13">Belongs to the glycosyl hydrolase 28 family.</text>
</comment>
<evidence type="ECO:0000256" key="13">
    <source>
        <dbReference type="RuleBase" id="RU361169"/>
    </source>
</evidence>
<keyword evidence="7" id="KW-0325">Glycoprotein</keyword>
<dbReference type="EMBL" id="MU001743">
    <property type="protein sequence ID" value="KAF2800718.1"/>
    <property type="molecule type" value="Genomic_DNA"/>
</dbReference>
<gene>
    <name evidence="15" type="ORF">K505DRAFT_370040</name>
</gene>
<keyword evidence="8" id="KW-0119">Carbohydrate metabolism</keyword>
<accession>A0A6A6XWS0</accession>
<dbReference type="InterPro" id="IPR012334">
    <property type="entry name" value="Pectin_lyas_fold"/>
</dbReference>
<dbReference type="PANTHER" id="PTHR31736">
    <property type="match status" value="1"/>
</dbReference>
<keyword evidence="9 13" id="KW-0326">Glycosidase</keyword>
<feature type="signal peptide" evidence="14">
    <location>
        <begin position="1"/>
        <end position="23"/>
    </location>
</feature>
<dbReference type="GO" id="GO:0071555">
    <property type="term" value="P:cell wall organization"/>
    <property type="evidence" value="ECO:0007669"/>
    <property type="project" value="UniProtKB-KW"/>
</dbReference>
<evidence type="ECO:0000256" key="10">
    <source>
        <dbReference type="ARBA" id="ARBA00023316"/>
    </source>
</evidence>
<keyword evidence="3" id="KW-0964">Secreted</keyword>
<keyword evidence="10" id="KW-0961">Cell wall biogenesis/degradation</keyword>
<evidence type="ECO:0000256" key="6">
    <source>
        <dbReference type="ARBA" id="ARBA00022801"/>
    </source>
</evidence>
<dbReference type="SUPFAM" id="SSF51126">
    <property type="entry name" value="Pectin lyase-like"/>
    <property type="match status" value="1"/>
</dbReference>
<keyword evidence="6 13" id="KW-0378">Hydrolase</keyword>
<dbReference type="GO" id="GO:0004650">
    <property type="term" value="F:polygalacturonase activity"/>
    <property type="evidence" value="ECO:0007669"/>
    <property type="project" value="InterPro"/>
</dbReference>
<feature type="chain" id="PRO_5025561288" evidence="14">
    <location>
        <begin position="24"/>
        <end position="410"/>
    </location>
</feature>
<evidence type="ECO:0000256" key="5">
    <source>
        <dbReference type="ARBA" id="ARBA00022737"/>
    </source>
</evidence>
<evidence type="ECO:0000256" key="2">
    <source>
        <dbReference type="ARBA" id="ARBA00008834"/>
    </source>
</evidence>
<name>A0A6A6XWS0_9PLEO</name>
<organism evidence="15 16">
    <name type="scientific">Melanomma pulvis-pyrius CBS 109.77</name>
    <dbReference type="NCBI Taxonomy" id="1314802"/>
    <lineage>
        <taxon>Eukaryota</taxon>
        <taxon>Fungi</taxon>
        <taxon>Dikarya</taxon>
        <taxon>Ascomycota</taxon>
        <taxon>Pezizomycotina</taxon>
        <taxon>Dothideomycetes</taxon>
        <taxon>Pleosporomycetidae</taxon>
        <taxon>Pleosporales</taxon>
        <taxon>Melanommataceae</taxon>
        <taxon>Melanomma</taxon>
    </lineage>
</organism>
<evidence type="ECO:0000256" key="7">
    <source>
        <dbReference type="ARBA" id="ARBA00023180"/>
    </source>
</evidence>
<dbReference type="GO" id="GO:0000272">
    <property type="term" value="P:polysaccharide catabolic process"/>
    <property type="evidence" value="ECO:0007669"/>
    <property type="project" value="UniProtKB-KW"/>
</dbReference>
<evidence type="ECO:0000313" key="15">
    <source>
        <dbReference type="EMBL" id="KAF2800718.1"/>
    </source>
</evidence>